<evidence type="ECO:0000313" key="2">
    <source>
        <dbReference type="EMBL" id="MFD1530071.1"/>
    </source>
</evidence>
<gene>
    <name evidence="2" type="ORF">ACFSCY_11515</name>
</gene>
<name>A0ABW4FJS2_9PSEU</name>
<sequence>MAREQARWDGGRRSSRREFGWDGVGLELARWHPGPDSDGLVCVDEHMVFVTLAGRTLRTETEIDGGDRYRGAVRAGVQEGDHPVPHHARHHPERLPPRART</sequence>
<organism evidence="2 3">
    <name type="scientific">Pseudonocardia aurantiaca</name>
    <dbReference type="NCBI Taxonomy" id="75290"/>
    <lineage>
        <taxon>Bacteria</taxon>
        <taxon>Bacillati</taxon>
        <taxon>Actinomycetota</taxon>
        <taxon>Actinomycetes</taxon>
        <taxon>Pseudonocardiales</taxon>
        <taxon>Pseudonocardiaceae</taxon>
        <taxon>Pseudonocardia</taxon>
    </lineage>
</organism>
<evidence type="ECO:0000256" key="1">
    <source>
        <dbReference type="SAM" id="MobiDB-lite"/>
    </source>
</evidence>
<accession>A0ABW4FJS2</accession>
<keyword evidence="3" id="KW-1185">Reference proteome</keyword>
<proteinExistence type="predicted"/>
<dbReference type="EMBL" id="JBHUCP010000007">
    <property type="protein sequence ID" value="MFD1530071.1"/>
    <property type="molecule type" value="Genomic_DNA"/>
</dbReference>
<dbReference type="Proteomes" id="UP001597145">
    <property type="component" value="Unassembled WGS sequence"/>
</dbReference>
<protein>
    <recommendedName>
        <fullName evidence="4">SMP-30/Gluconolactonase/LRE-like region domain-containing protein</fullName>
    </recommendedName>
</protein>
<comment type="caution">
    <text evidence="2">The sequence shown here is derived from an EMBL/GenBank/DDBJ whole genome shotgun (WGS) entry which is preliminary data.</text>
</comment>
<evidence type="ECO:0008006" key="4">
    <source>
        <dbReference type="Google" id="ProtNLM"/>
    </source>
</evidence>
<evidence type="ECO:0000313" key="3">
    <source>
        <dbReference type="Proteomes" id="UP001597145"/>
    </source>
</evidence>
<reference evidence="3" key="1">
    <citation type="journal article" date="2019" name="Int. J. Syst. Evol. Microbiol.">
        <title>The Global Catalogue of Microorganisms (GCM) 10K type strain sequencing project: providing services to taxonomists for standard genome sequencing and annotation.</title>
        <authorList>
            <consortium name="The Broad Institute Genomics Platform"/>
            <consortium name="The Broad Institute Genome Sequencing Center for Infectious Disease"/>
            <person name="Wu L."/>
            <person name="Ma J."/>
        </authorList>
    </citation>
    <scope>NUCLEOTIDE SEQUENCE [LARGE SCALE GENOMIC DNA]</scope>
    <source>
        <strain evidence="3">JCM 12165</strain>
    </source>
</reference>
<feature type="region of interest" description="Disordered" evidence="1">
    <location>
        <begin position="77"/>
        <end position="101"/>
    </location>
</feature>
<dbReference type="RefSeq" id="WP_343976660.1">
    <property type="nucleotide sequence ID" value="NZ_BAAAJG010000008.1"/>
</dbReference>
<feature type="compositionally biased region" description="Basic residues" evidence="1">
    <location>
        <begin position="85"/>
        <end position="101"/>
    </location>
</feature>